<name>A0A0L0FY45_9EUKA</name>
<dbReference type="EMBL" id="KQ242095">
    <property type="protein sequence ID" value="KNC80883.1"/>
    <property type="molecule type" value="Genomic_DNA"/>
</dbReference>
<evidence type="ECO:0000313" key="2">
    <source>
        <dbReference type="Proteomes" id="UP000054560"/>
    </source>
</evidence>
<reference evidence="1 2" key="1">
    <citation type="submission" date="2011-02" db="EMBL/GenBank/DDBJ databases">
        <title>The Genome Sequence of Sphaeroforma arctica JP610.</title>
        <authorList>
            <consortium name="The Broad Institute Genome Sequencing Platform"/>
            <person name="Russ C."/>
            <person name="Cuomo C."/>
            <person name="Young S.K."/>
            <person name="Zeng Q."/>
            <person name="Gargeya S."/>
            <person name="Alvarado L."/>
            <person name="Berlin A."/>
            <person name="Chapman S.B."/>
            <person name="Chen Z."/>
            <person name="Freedman E."/>
            <person name="Gellesch M."/>
            <person name="Goldberg J."/>
            <person name="Griggs A."/>
            <person name="Gujja S."/>
            <person name="Heilman E."/>
            <person name="Heiman D."/>
            <person name="Howarth C."/>
            <person name="Mehta T."/>
            <person name="Neiman D."/>
            <person name="Pearson M."/>
            <person name="Roberts A."/>
            <person name="Saif S."/>
            <person name="Shea T."/>
            <person name="Shenoy N."/>
            <person name="Sisk P."/>
            <person name="Stolte C."/>
            <person name="Sykes S."/>
            <person name="White J."/>
            <person name="Yandava C."/>
            <person name="Burger G."/>
            <person name="Gray M.W."/>
            <person name="Holland P.W.H."/>
            <person name="King N."/>
            <person name="Lang F.B.F."/>
            <person name="Roger A.J."/>
            <person name="Ruiz-Trillo I."/>
            <person name="Haas B."/>
            <person name="Nusbaum C."/>
            <person name="Birren B."/>
        </authorList>
    </citation>
    <scope>NUCLEOTIDE SEQUENCE [LARGE SCALE GENOMIC DNA]</scope>
    <source>
        <strain evidence="1 2">JP610</strain>
    </source>
</reference>
<dbReference type="AlphaFoldDB" id="A0A0L0FY45"/>
<dbReference type="Proteomes" id="UP000054560">
    <property type="component" value="Unassembled WGS sequence"/>
</dbReference>
<dbReference type="Gene3D" id="1.20.1270.60">
    <property type="entry name" value="Arfaptin homology (AH) domain/BAR domain"/>
    <property type="match status" value="1"/>
</dbReference>
<sequence>MKRTAMTTANTKVSKTKDAEFDELVVEFKKSHKQATNMQNSMRVSFNSWNALKKQLETALSNADSAFSNDTTGSIIATNAMLAKEKIDVHEVSHI</sequence>
<proteinExistence type="predicted"/>
<gene>
    <name evidence="1" type="ORF">SARC_06782</name>
</gene>
<dbReference type="RefSeq" id="XP_014154785.1">
    <property type="nucleotide sequence ID" value="XM_014299310.1"/>
</dbReference>
<protein>
    <submittedName>
        <fullName evidence="1">Uncharacterized protein</fullName>
    </submittedName>
</protein>
<accession>A0A0L0FY45</accession>
<evidence type="ECO:0000313" key="1">
    <source>
        <dbReference type="EMBL" id="KNC80883.1"/>
    </source>
</evidence>
<dbReference type="InterPro" id="IPR027267">
    <property type="entry name" value="AH/BAR_dom_sf"/>
</dbReference>
<dbReference type="GeneID" id="25907286"/>
<organism evidence="1 2">
    <name type="scientific">Sphaeroforma arctica JP610</name>
    <dbReference type="NCBI Taxonomy" id="667725"/>
    <lineage>
        <taxon>Eukaryota</taxon>
        <taxon>Ichthyosporea</taxon>
        <taxon>Ichthyophonida</taxon>
        <taxon>Sphaeroforma</taxon>
    </lineage>
</organism>
<keyword evidence="2" id="KW-1185">Reference proteome</keyword>